<dbReference type="STRING" id="51028.A0A0N4VMB5"/>
<reference evidence="1 2" key="2">
    <citation type="submission" date="2018-10" db="EMBL/GenBank/DDBJ databases">
        <authorList>
            <consortium name="Pathogen Informatics"/>
        </authorList>
    </citation>
    <scope>NUCLEOTIDE SEQUENCE [LARGE SCALE GENOMIC DNA]</scope>
</reference>
<dbReference type="EMBL" id="UXUI01011866">
    <property type="protein sequence ID" value="VDD96560.1"/>
    <property type="molecule type" value="Genomic_DNA"/>
</dbReference>
<dbReference type="Gene3D" id="3.40.390.10">
    <property type="entry name" value="Collagenase (Catalytic Domain)"/>
    <property type="match status" value="1"/>
</dbReference>
<dbReference type="OrthoDB" id="10035764at2759"/>
<dbReference type="InterPro" id="IPR024079">
    <property type="entry name" value="MetalloPept_cat_dom_sf"/>
</dbReference>
<evidence type="ECO:0000313" key="3">
    <source>
        <dbReference type="WBParaSite" id="EVEC_0001206601-mRNA-1"/>
    </source>
</evidence>
<dbReference type="SUPFAM" id="SSF55486">
    <property type="entry name" value="Metalloproteases ('zincins'), catalytic domain"/>
    <property type="match status" value="1"/>
</dbReference>
<dbReference type="Proteomes" id="UP000274131">
    <property type="component" value="Unassembled WGS sequence"/>
</dbReference>
<accession>A0A0N4VMB5</accession>
<reference evidence="3" key="1">
    <citation type="submission" date="2017-02" db="UniProtKB">
        <authorList>
            <consortium name="WormBaseParasite"/>
        </authorList>
    </citation>
    <scope>IDENTIFICATION</scope>
</reference>
<keyword evidence="2" id="KW-1185">Reference proteome</keyword>
<dbReference type="GO" id="GO:0008237">
    <property type="term" value="F:metallopeptidase activity"/>
    <property type="evidence" value="ECO:0007669"/>
    <property type="project" value="InterPro"/>
</dbReference>
<gene>
    <name evidence="1" type="ORF">EVEC_LOCUS11311</name>
</gene>
<sequence length="390" mass="44341">MVITTLTCCFNNYSETELSHLFGVQDNTHDYLMINYEFLLTKKKKQIGEQKIWQKVSVDNYWIDKPSKVIDRNVLVSDHLVLVITVLVLLEVTVAPMFGTSTDTTVLASFHSVVRNGDTLEDADFEANSIYVGESISHNNTRIALVEYGSNSVRFRSLISDGLVILPEKMQKSGTCASTTHRENNSFNDCRQIIDRSKLKSGVTTTRGLVIKDDGYYLIQPMLGRGSKEHVIQKRSLDTKNHSCAARDDPISDNDLFSHFFRSFGQNLYMVGIQELTIELGVFVDDALWFYFNELYGQKAEKELQRYVLAIVNNIGALFGHSSMNPKLNIKITRYELMKKSPPQLNRQLHLNGEVDRLLDVFCSYQGTLNPSDDKNPRHWDHALLLSGVN</sequence>
<proteinExistence type="predicted"/>
<organism evidence="3">
    <name type="scientific">Enterobius vermicularis</name>
    <name type="common">Human pinworm</name>
    <dbReference type="NCBI Taxonomy" id="51028"/>
    <lineage>
        <taxon>Eukaryota</taxon>
        <taxon>Metazoa</taxon>
        <taxon>Ecdysozoa</taxon>
        <taxon>Nematoda</taxon>
        <taxon>Chromadorea</taxon>
        <taxon>Rhabditida</taxon>
        <taxon>Spirurina</taxon>
        <taxon>Oxyuridomorpha</taxon>
        <taxon>Oxyuroidea</taxon>
        <taxon>Oxyuridae</taxon>
        <taxon>Enterobius</taxon>
    </lineage>
</organism>
<evidence type="ECO:0000313" key="2">
    <source>
        <dbReference type="Proteomes" id="UP000274131"/>
    </source>
</evidence>
<dbReference type="WBParaSite" id="EVEC_0001206601-mRNA-1">
    <property type="protein sequence ID" value="EVEC_0001206601-mRNA-1"/>
    <property type="gene ID" value="EVEC_0001206601"/>
</dbReference>
<protein>
    <submittedName>
        <fullName evidence="3">Pepsin-I3 domain-containing protein</fullName>
    </submittedName>
</protein>
<dbReference type="AlphaFoldDB" id="A0A0N4VMB5"/>
<name>A0A0N4VMB5_ENTVE</name>
<evidence type="ECO:0000313" key="1">
    <source>
        <dbReference type="EMBL" id="VDD96560.1"/>
    </source>
</evidence>